<sequence length="239" mass="25212">MLGTIVNAVAIIIGGLTGILLRKGIPDSFKNTIMQGLGLCVFIIGLSGALKSENIILVIFCIVIGSIIGEAFAIEDKLQKVGDWLEGNVGRGGEGSMAKGFVTASLIYCVGAMAIVGSLESGLTGNHETLFAKSLIDGITAVIFASTLGIGVVFSSIAVFVYQGIITFSASFVKPFLVAEVIREMSAIGGLLIMGIAINILDIKKISVGNMLPAVFLPIFYPFIEPFLIRVISFFEMLL</sequence>
<protein>
    <recommendedName>
        <fullName evidence="4">Membrane protein YdfK</fullName>
    </recommendedName>
</protein>
<keyword evidence="1" id="KW-0472">Membrane</keyword>
<dbReference type="EMBL" id="FMUS01000014">
    <property type="protein sequence ID" value="SCY73185.1"/>
    <property type="molecule type" value="Genomic_DNA"/>
</dbReference>
<dbReference type="PANTHER" id="PTHR36111">
    <property type="entry name" value="INNER MEMBRANE PROTEIN-RELATED"/>
    <property type="match status" value="1"/>
</dbReference>
<organism evidence="2 3">
    <name type="scientific">Alkaliphilus peptidifermentans DSM 18978</name>
    <dbReference type="NCBI Taxonomy" id="1120976"/>
    <lineage>
        <taxon>Bacteria</taxon>
        <taxon>Bacillati</taxon>
        <taxon>Bacillota</taxon>
        <taxon>Clostridia</taxon>
        <taxon>Peptostreptococcales</taxon>
        <taxon>Natronincolaceae</taxon>
        <taxon>Alkaliphilus</taxon>
    </lineage>
</organism>
<keyword evidence="1" id="KW-0812">Transmembrane</keyword>
<dbReference type="AlphaFoldDB" id="A0A1G5IAK6"/>
<dbReference type="Pfam" id="PF04474">
    <property type="entry name" value="DUF554"/>
    <property type="match status" value="1"/>
</dbReference>
<feature type="transmembrane region" description="Helical" evidence="1">
    <location>
        <begin position="6"/>
        <end position="25"/>
    </location>
</feature>
<feature type="transmembrane region" description="Helical" evidence="1">
    <location>
        <begin position="181"/>
        <end position="201"/>
    </location>
</feature>
<gene>
    <name evidence="2" type="ORF">SAMN03080606_02316</name>
</gene>
<feature type="transmembrane region" description="Helical" evidence="1">
    <location>
        <begin position="55"/>
        <end position="74"/>
    </location>
</feature>
<feature type="transmembrane region" description="Helical" evidence="1">
    <location>
        <begin position="101"/>
        <end position="119"/>
    </location>
</feature>
<proteinExistence type="predicted"/>
<keyword evidence="1" id="KW-1133">Transmembrane helix</keyword>
<dbReference type="InterPro" id="IPR007563">
    <property type="entry name" value="DUF554"/>
</dbReference>
<reference evidence="2 3" key="1">
    <citation type="submission" date="2016-10" db="EMBL/GenBank/DDBJ databases">
        <authorList>
            <person name="de Groot N.N."/>
        </authorList>
    </citation>
    <scope>NUCLEOTIDE SEQUENCE [LARGE SCALE GENOMIC DNA]</scope>
    <source>
        <strain evidence="2 3">DSM 18978</strain>
    </source>
</reference>
<name>A0A1G5IAK6_9FIRM</name>
<evidence type="ECO:0000256" key="1">
    <source>
        <dbReference type="SAM" id="Phobius"/>
    </source>
</evidence>
<feature type="transmembrane region" description="Helical" evidence="1">
    <location>
        <begin position="32"/>
        <end position="49"/>
    </location>
</feature>
<dbReference type="OrthoDB" id="9797976at2"/>
<evidence type="ECO:0000313" key="3">
    <source>
        <dbReference type="Proteomes" id="UP000198636"/>
    </source>
</evidence>
<feature type="transmembrane region" description="Helical" evidence="1">
    <location>
        <begin position="213"/>
        <end position="235"/>
    </location>
</feature>
<dbReference type="PANTHER" id="PTHR36111:SF2">
    <property type="entry name" value="INNER MEMBRANE PROTEIN"/>
    <property type="match status" value="1"/>
</dbReference>
<feature type="transmembrane region" description="Helical" evidence="1">
    <location>
        <begin position="139"/>
        <end position="161"/>
    </location>
</feature>
<keyword evidence="3" id="KW-1185">Reference proteome</keyword>
<evidence type="ECO:0008006" key="4">
    <source>
        <dbReference type="Google" id="ProtNLM"/>
    </source>
</evidence>
<evidence type="ECO:0000313" key="2">
    <source>
        <dbReference type="EMBL" id="SCY73185.1"/>
    </source>
</evidence>
<dbReference type="RefSeq" id="WP_091543454.1">
    <property type="nucleotide sequence ID" value="NZ_FMUS01000014.1"/>
</dbReference>
<dbReference type="Proteomes" id="UP000198636">
    <property type="component" value="Unassembled WGS sequence"/>
</dbReference>
<accession>A0A1G5IAK6</accession>
<dbReference type="STRING" id="1120976.SAMN03080606_02316"/>